<dbReference type="OrthoDB" id="5697380at2"/>
<dbReference type="InterPro" id="IPR011006">
    <property type="entry name" value="CheY-like_superfamily"/>
</dbReference>
<evidence type="ECO:0000313" key="3">
    <source>
        <dbReference type="EMBL" id="AJD49476.1"/>
    </source>
</evidence>
<dbReference type="Proteomes" id="UP000006764">
    <property type="component" value="Chromosome"/>
</dbReference>
<dbReference type="CDD" id="cd00156">
    <property type="entry name" value="REC"/>
    <property type="match status" value="1"/>
</dbReference>
<evidence type="ECO:0000313" key="4">
    <source>
        <dbReference type="Proteomes" id="UP000006764"/>
    </source>
</evidence>
<evidence type="ECO:0000256" key="1">
    <source>
        <dbReference type="PROSITE-ProRule" id="PRU00169"/>
    </source>
</evidence>
<gene>
    <name evidence="3" type="ORF">S7S_15320</name>
</gene>
<dbReference type="AlphaFoldDB" id="A0A0B4XQN6"/>
<dbReference type="EMBL" id="CP004387">
    <property type="protein sequence ID" value="AJD49476.1"/>
    <property type="molecule type" value="Genomic_DNA"/>
</dbReference>
<keyword evidence="1" id="KW-0597">Phosphoprotein</keyword>
<proteinExistence type="predicted"/>
<dbReference type="GO" id="GO:0000160">
    <property type="term" value="P:phosphorelay signal transduction system"/>
    <property type="evidence" value="ECO:0007669"/>
    <property type="project" value="InterPro"/>
</dbReference>
<dbReference type="InterPro" id="IPR001789">
    <property type="entry name" value="Sig_transdc_resp-reg_receiver"/>
</dbReference>
<organism evidence="3 4">
    <name type="scientific">Isoalcanivorax pacificus W11-5</name>
    <dbReference type="NCBI Taxonomy" id="391936"/>
    <lineage>
        <taxon>Bacteria</taxon>
        <taxon>Pseudomonadati</taxon>
        <taxon>Pseudomonadota</taxon>
        <taxon>Gammaproteobacteria</taxon>
        <taxon>Oceanospirillales</taxon>
        <taxon>Alcanivoracaceae</taxon>
        <taxon>Isoalcanivorax</taxon>
    </lineage>
</organism>
<protein>
    <submittedName>
        <fullName evidence="3">Response regulator receiver domain-containing protein</fullName>
    </submittedName>
</protein>
<feature type="modified residue" description="4-aspartylphosphate" evidence="1">
    <location>
        <position position="106"/>
    </location>
</feature>
<dbReference type="Pfam" id="PF00072">
    <property type="entry name" value="Response_reg"/>
    <property type="match status" value="1"/>
</dbReference>
<name>A0A0B4XQN6_9GAMM</name>
<evidence type="ECO:0000259" key="2">
    <source>
        <dbReference type="PROSITE" id="PS50110"/>
    </source>
</evidence>
<dbReference type="Gene3D" id="3.40.50.2300">
    <property type="match status" value="1"/>
</dbReference>
<dbReference type="RefSeq" id="WP_008733541.1">
    <property type="nucleotide sequence ID" value="NZ_CP004387.1"/>
</dbReference>
<sequence>MLKPVIQPYFHPTTVVMVDDNERFLDNFSLQLDEKLACVFYSSAVECLAMLNGRAKRTPLDQRCFSYYQQPSNTASNRVIRLDLTLIEQEISNPERFRDISVVVVDYDMPEMTGLEFCQRIRNHRIKKILLTGVADEKIAVEAFNAGIIDHFMMKSDPQITMRINKTINDLQRRYFSEISSLIQSTLALEAPDFLYDADFIRYFFDLVDRHHVAEYYYVEDPTGFLMVSETGQLWRLVVYSETDLQRTLFNLRGLKPPAALMKRISSGKAVPWLWASPDEFDEDEDFFWDDYVHTATRVSGDQTWFCALVESPPADIEYDSETSSYMAYLEELDKQ</sequence>
<dbReference type="PROSITE" id="PS50110">
    <property type="entry name" value="RESPONSE_REGULATORY"/>
    <property type="match status" value="1"/>
</dbReference>
<reference evidence="3 4" key="1">
    <citation type="journal article" date="2012" name="J. Bacteriol.">
        <title>Genome sequence of an alkane-degrading bacterium, Alcanivorax pacificus type strain W11-5, isolated from deep sea sediment.</title>
        <authorList>
            <person name="Lai Q."/>
            <person name="Shao Z."/>
        </authorList>
    </citation>
    <scope>NUCLEOTIDE SEQUENCE [LARGE SCALE GENOMIC DNA]</scope>
    <source>
        <strain evidence="3 4">W11-5</strain>
    </source>
</reference>
<dbReference type="KEGG" id="apac:S7S_15320"/>
<keyword evidence="4" id="KW-1185">Reference proteome</keyword>
<feature type="domain" description="Response regulatory" evidence="2">
    <location>
        <begin position="14"/>
        <end position="169"/>
    </location>
</feature>
<dbReference type="SUPFAM" id="SSF52172">
    <property type="entry name" value="CheY-like"/>
    <property type="match status" value="1"/>
</dbReference>
<dbReference type="HOGENOM" id="CLU_070076_0_0_6"/>
<accession>A0A0B4XQN6</accession>
<dbReference type="STRING" id="391936.S7S_15320"/>